<dbReference type="KEGG" id="egt:105975136"/>
<evidence type="ECO:0000313" key="2">
    <source>
        <dbReference type="Proteomes" id="UP000030748"/>
    </source>
</evidence>
<dbReference type="eggNOG" id="ENOG502QRA4">
    <property type="taxonomic scope" value="Eukaryota"/>
</dbReference>
<dbReference type="OMA" id="WIHCERR"/>
<dbReference type="PhylomeDB" id="A0A022Q0M6"/>
<dbReference type="EMBL" id="KI632214">
    <property type="protein sequence ID" value="EYU22102.1"/>
    <property type="molecule type" value="Genomic_DNA"/>
</dbReference>
<dbReference type="Gene3D" id="1.20.1280.50">
    <property type="match status" value="1"/>
</dbReference>
<gene>
    <name evidence="1" type="ORF">MIMGU_mgv1a020310mg</name>
</gene>
<keyword evidence="2" id="KW-1185">Reference proteome</keyword>
<organism evidence="1 2">
    <name type="scientific">Erythranthe guttata</name>
    <name type="common">Yellow monkey flower</name>
    <name type="synonym">Mimulus guttatus</name>
    <dbReference type="NCBI Taxonomy" id="4155"/>
    <lineage>
        <taxon>Eukaryota</taxon>
        <taxon>Viridiplantae</taxon>
        <taxon>Streptophyta</taxon>
        <taxon>Embryophyta</taxon>
        <taxon>Tracheophyta</taxon>
        <taxon>Spermatophyta</taxon>
        <taxon>Magnoliopsida</taxon>
        <taxon>eudicotyledons</taxon>
        <taxon>Gunneridae</taxon>
        <taxon>Pentapetalae</taxon>
        <taxon>asterids</taxon>
        <taxon>lamiids</taxon>
        <taxon>Lamiales</taxon>
        <taxon>Phrymaceae</taxon>
        <taxon>Erythranthe</taxon>
    </lineage>
</organism>
<dbReference type="InterPro" id="IPR025886">
    <property type="entry name" value="PP2-like"/>
</dbReference>
<dbReference type="Proteomes" id="UP000030748">
    <property type="component" value="Unassembled WGS sequence"/>
</dbReference>
<protein>
    <recommendedName>
        <fullName evidence="3">F-box domain-containing protein</fullName>
    </recommendedName>
</protein>
<reference evidence="1 2" key="1">
    <citation type="journal article" date="2013" name="Proc. Natl. Acad. Sci. U.S.A.">
        <title>Fine-scale variation in meiotic recombination in Mimulus inferred from population shotgun sequencing.</title>
        <authorList>
            <person name="Hellsten U."/>
            <person name="Wright K.M."/>
            <person name="Jenkins J."/>
            <person name="Shu S."/>
            <person name="Yuan Y."/>
            <person name="Wessler S.R."/>
            <person name="Schmutz J."/>
            <person name="Willis J.H."/>
            <person name="Rokhsar D.S."/>
        </authorList>
    </citation>
    <scope>NUCLEOTIDE SEQUENCE [LARGE SCALE GENOMIC DNA]</scope>
    <source>
        <strain evidence="2">cv. DUN x IM62</strain>
    </source>
</reference>
<dbReference type="OrthoDB" id="1918565at2759"/>
<dbReference type="CDD" id="cd22162">
    <property type="entry name" value="F-box_AtSKIP3-like"/>
    <property type="match status" value="1"/>
</dbReference>
<dbReference type="PANTHER" id="PTHR32278:SF130">
    <property type="entry name" value="F-BOX DOMAIN-CONTAINING PROTEIN"/>
    <property type="match status" value="1"/>
</dbReference>
<evidence type="ECO:0000313" key="1">
    <source>
        <dbReference type="EMBL" id="EYU22102.1"/>
    </source>
</evidence>
<name>A0A022Q0M6_ERYGU</name>
<dbReference type="InterPro" id="IPR036047">
    <property type="entry name" value="F-box-like_dom_sf"/>
</dbReference>
<dbReference type="Pfam" id="PF14299">
    <property type="entry name" value="PP2"/>
    <property type="match status" value="1"/>
</dbReference>
<dbReference type="PANTHER" id="PTHR32278">
    <property type="entry name" value="F-BOX DOMAIN-CONTAINING PROTEIN"/>
    <property type="match status" value="1"/>
</dbReference>
<sequence>MADENYETSRFSLLPEGCIANIVSFTSPKDACRAAAVSLLVKSAAESDTVWERFLPPDYGEIVSGSNSPVAAYSTKKELYFLLCDSPLLLDGGKMSFRLDKSTGKKCYMMCSRELQITWADNSMYWTWTSLPDSRFAEVAELQSVCWLEIRAIFKVQMLSPGTVYEAYLVFKLNEEHDGFDCSSEASIKLVRENGTEIGNEMTSSIFIVPPTQRRLIWRRRRRRSLPGQINADNRISCIRRDGWFEIELGNFFIGEGDQFDAQIEFLEIEHHNWKRGLIVEGIELRPKHF</sequence>
<evidence type="ECO:0008006" key="3">
    <source>
        <dbReference type="Google" id="ProtNLM"/>
    </source>
</evidence>
<proteinExistence type="predicted"/>
<accession>A0A022Q0M6</accession>
<dbReference type="SUPFAM" id="SSF81383">
    <property type="entry name" value="F-box domain"/>
    <property type="match status" value="1"/>
</dbReference>
<dbReference type="STRING" id="4155.A0A022Q0M6"/>
<dbReference type="AlphaFoldDB" id="A0A022Q0M6"/>